<evidence type="ECO:0000313" key="5">
    <source>
        <dbReference type="Proteomes" id="UP000301309"/>
    </source>
</evidence>
<dbReference type="Pfam" id="PF03372">
    <property type="entry name" value="Exo_endo_phos"/>
    <property type="match status" value="1"/>
</dbReference>
<dbReference type="SUPFAM" id="SSF56219">
    <property type="entry name" value="DNase I-like"/>
    <property type="match status" value="1"/>
</dbReference>
<feature type="transmembrane region" description="Helical" evidence="2">
    <location>
        <begin position="60"/>
        <end position="79"/>
    </location>
</feature>
<name>A0A4D4KN59_STRVO</name>
<accession>A0A4D4KN59</accession>
<dbReference type="Gene3D" id="3.60.10.10">
    <property type="entry name" value="Endonuclease/exonuclease/phosphatase"/>
    <property type="match status" value="1"/>
</dbReference>
<comment type="caution">
    <text evidence="4">The sequence shown here is derived from an EMBL/GenBank/DDBJ whole genome shotgun (WGS) entry which is preliminary data.</text>
</comment>
<dbReference type="AlphaFoldDB" id="A0A4D4KN59"/>
<dbReference type="EMBL" id="BJHW01000001">
    <property type="protein sequence ID" value="GDY50345.1"/>
    <property type="molecule type" value="Genomic_DNA"/>
</dbReference>
<evidence type="ECO:0000256" key="2">
    <source>
        <dbReference type="SAM" id="Phobius"/>
    </source>
</evidence>
<keyword evidence="5" id="KW-1185">Reference proteome</keyword>
<feature type="compositionally biased region" description="Polar residues" evidence="1">
    <location>
        <begin position="7"/>
        <end position="17"/>
    </location>
</feature>
<gene>
    <name evidence="4" type="ORF">SVIO_009680</name>
</gene>
<dbReference type="InterPro" id="IPR005135">
    <property type="entry name" value="Endo/exonuclease/phosphatase"/>
</dbReference>
<evidence type="ECO:0000259" key="3">
    <source>
        <dbReference type="Pfam" id="PF03372"/>
    </source>
</evidence>
<keyword evidence="2" id="KW-0472">Membrane</keyword>
<protein>
    <recommendedName>
        <fullName evidence="3">Endonuclease/exonuclease/phosphatase domain-containing protein</fullName>
    </recommendedName>
</protein>
<evidence type="ECO:0000256" key="1">
    <source>
        <dbReference type="SAM" id="MobiDB-lite"/>
    </source>
</evidence>
<feature type="transmembrane region" description="Helical" evidence="2">
    <location>
        <begin position="116"/>
        <end position="135"/>
    </location>
</feature>
<proteinExistence type="predicted"/>
<feature type="transmembrane region" description="Helical" evidence="2">
    <location>
        <begin position="91"/>
        <end position="109"/>
    </location>
</feature>
<dbReference type="InterPro" id="IPR036691">
    <property type="entry name" value="Endo/exonu/phosph_ase_sf"/>
</dbReference>
<sequence>MVERVDSGTTRVDSGTTAPVRAGVPRRAGRWVARWARWAHRGDAAGDDTGGRSSWARGRVLAVLAVLTAGLLAFHRTVPNSVGHVGSLLEAFLPWLGVVVVVLLGLALLRRSTLALVALLLPVAAWTYLFGGLFLPGAEPGPRDLLVVQHNVSDENADPAGTARALADAGPDLIALEELVPSALPVYEKTLAPDYPYHAVRGTVGLWSKHPLTDARPLDIKPQGIAEGWNRGLRTAVRTPHGEIAAYVAHLPSVRIRASGLASSWRDESAGLLGEAIAAERRDRVVLLGDLNGTVDDRGLAPLTSRLNVAERGFAFSFPSGFPLARIDQVMARSAAVADIRALPATGSDHLPVAARIAWG</sequence>
<dbReference type="Proteomes" id="UP000301309">
    <property type="component" value="Unassembled WGS sequence"/>
</dbReference>
<reference evidence="4 5" key="1">
    <citation type="journal article" date="2020" name="Int. J. Syst. Evol. Microbiol.">
        <title>Reclassification of Streptomyces castelarensis and Streptomyces sporoclivatus as later heterotypic synonyms of Streptomyces antimycoticus.</title>
        <authorList>
            <person name="Komaki H."/>
            <person name="Tamura T."/>
        </authorList>
    </citation>
    <scope>NUCLEOTIDE SEQUENCE [LARGE SCALE GENOMIC DNA]</scope>
    <source>
        <strain evidence="4 5">NBRC 13459</strain>
    </source>
</reference>
<feature type="domain" description="Endonuclease/exonuclease/phosphatase" evidence="3">
    <location>
        <begin position="149"/>
        <end position="350"/>
    </location>
</feature>
<keyword evidence="2" id="KW-0812">Transmembrane</keyword>
<keyword evidence="2" id="KW-1133">Transmembrane helix</keyword>
<organism evidence="4 5">
    <name type="scientific">Streptomyces violaceusniger</name>
    <dbReference type="NCBI Taxonomy" id="68280"/>
    <lineage>
        <taxon>Bacteria</taxon>
        <taxon>Bacillati</taxon>
        <taxon>Actinomycetota</taxon>
        <taxon>Actinomycetes</taxon>
        <taxon>Kitasatosporales</taxon>
        <taxon>Streptomycetaceae</taxon>
        <taxon>Streptomyces</taxon>
        <taxon>Streptomyces violaceusniger group</taxon>
    </lineage>
</organism>
<evidence type="ECO:0000313" key="4">
    <source>
        <dbReference type="EMBL" id="GDY50345.1"/>
    </source>
</evidence>
<dbReference type="GO" id="GO:0003824">
    <property type="term" value="F:catalytic activity"/>
    <property type="evidence" value="ECO:0007669"/>
    <property type="project" value="InterPro"/>
</dbReference>
<feature type="region of interest" description="Disordered" evidence="1">
    <location>
        <begin position="1"/>
        <end position="21"/>
    </location>
</feature>